<feature type="compositionally biased region" description="Gly residues" evidence="1">
    <location>
        <begin position="1221"/>
        <end position="1240"/>
    </location>
</feature>
<feature type="region of interest" description="Disordered" evidence="1">
    <location>
        <begin position="1045"/>
        <end position="1065"/>
    </location>
</feature>
<dbReference type="InterPro" id="IPR042655">
    <property type="entry name" value="LRC72"/>
</dbReference>
<protein>
    <submittedName>
        <fullName evidence="2">Uncharacterized protein</fullName>
    </submittedName>
</protein>
<feature type="compositionally biased region" description="Low complexity" evidence="1">
    <location>
        <begin position="1157"/>
        <end position="1170"/>
    </location>
</feature>
<dbReference type="InterPro" id="IPR001611">
    <property type="entry name" value="Leu-rich_rpt"/>
</dbReference>
<sequence>MRVCKPELIYSLTHQPLQTCKVLHLSTIKVEHLNVGLCSSTAVTTLCLSNNNIVRIDKTELYDYCPSLYNLDLRNNSLSSLDGICEYKMFGTLNLSGNALALPELSKLKDVHVLDLHTLNNKGIPLSSSSSSSSSRLDDQIAYRKSVLEVCPNVWAIDGHYVSKIERSNADIIVINSSENANPEPPVNSPTYAFLTRTLKNAPTKNQDSVDNHRLTHLLKHYESSAVQHNEAVREQVHKPVPARRPLPHLDVLRSISSKIIRMDVLTLLASHVVYSIPIVVLKGALTVLLIDEAGVSDAVIHDLATLPPYALTSLLYVLRDELEQQIEGKYLAGDEVDLKMLLKSIPKVCVRHVRTTEKEKYDSGVAVRCRHAVRLCQRSPYCPIVSASKQASADLEKLYTQMSPLFEAAGFGREDLSMGREEEIEFKPGKDVPSRPYRRFWSENKNLADRSVTSEATGHGSVEGMETSGIIPPHEPVRPDEDISIDLFDDYAELQNEGMQSNQTSSWRNLEGSQDREHCNVTVGEFFEKPVVGRVGGARKPRENEPVRVFPQLYTPVVGVGENGIFAVVADWDGEDDVYAQYRTGDRGEMIFERDHLVWDPRGFWSHFEVFKMLSDNDYNNQTVSLVARKTSGLHRSGFNRTGASVPLPKAFVDEVKIGTGETGSILKGGNKLQVFSADHAWDSSFVIAPPALIAAQNYATRDVENSWSKIEDAPATLVDTTVGASVVYEDEGSLTIPPNTATATATATAKSKWAMTATANLGDGPSLMDSSIGSSSVRSRFGLGRDQLFDEFSDLMKEMGSYRNVESDKEKAASMNPLGAFRRKSQKVDVEDMLQHIQMRKIELGQSQFSPTRFDSGGDFPEAEDGRGGENVFSLTNAPYEEAEEEKKEAPPIEYVPSGSYAEEDESVSDSLVLPTDSDANAMQLLEMQLGLVNSRSSSTASLLKKPPRKVGPRPWYTSGGKAKLMVSSSSLANLGSGAKSLARTAQAPKPFSLPKRVIPTRVKPFLHDGYDDDESVIGRGRARAHSAGNNRWEQRFGVIRGDTSQDGDGGYGGDGGSNATLNSNPPCIENLELAVAQQAKNYDQSHPKVLTVVDQKPKRGNVVTVGLELPSVRTEEEMFKDREEYSPGAQEKREAYERLRSPTSKLLAEDSLVGGDSNANSNANASRGARRTGESVVSVGQKQFVPSFDPEESEIWGNGDGDFGLLPATPARTRKSAGGAGGGLGGGRGGGRGGGGTRLQQKLDKRSRQNQIRNASLRSETVNGW</sequence>
<evidence type="ECO:0000256" key="1">
    <source>
        <dbReference type="SAM" id="MobiDB-lite"/>
    </source>
</evidence>
<feature type="region of interest" description="Disordered" evidence="1">
    <location>
        <begin position="452"/>
        <end position="478"/>
    </location>
</feature>
<gene>
    <name evidence="2" type="ORF">TrVE_jg8530</name>
</gene>
<dbReference type="SUPFAM" id="SSF52058">
    <property type="entry name" value="L domain-like"/>
    <property type="match status" value="1"/>
</dbReference>
<organism evidence="2 3">
    <name type="scientific">Triparma verrucosa</name>
    <dbReference type="NCBI Taxonomy" id="1606542"/>
    <lineage>
        <taxon>Eukaryota</taxon>
        <taxon>Sar</taxon>
        <taxon>Stramenopiles</taxon>
        <taxon>Ochrophyta</taxon>
        <taxon>Bolidophyceae</taxon>
        <taxon>Parmales</taxon>
        <taxon>Triparmaceae</taxon>
        <taxon>Triparma</taxon>
    </lineage>
</organism>
<dbReference type="EMBL" id="BRXX01000245">
    <property type="protein sequence ID" value="GMI00244.1"/>
    <property type="molecule type" value="Genomic_DNA"/>
</dbReference>
<dbReference type="InterPro" id="IPR032675">
    <property type="entry name" value="LRR_dom_sf"/>
</dbReference>
<feature type="compositionally biased region" description="Polar residues" evidence="1">
    <location>
        <begin position="1252"/>
        <end position="1268"/>
    </location>
</feature>
<reference evidence="3" key="1">
    <citation type="journal article" date="2023" name="Commun. Biol.">
        <title>Genome analysis of Parmales, the sister group of diatoms, reveals the evolutionary specialization of diatoms from phago-mixotrophs to photoautotrophs.</title>
        <authorList>
            <person name="Ban H."/>
            <person name="Sato S."/>
            <person name="Yoshikawa S."/>
            <person name="Yamada K."/>
            <person name="Nakamura Y."/>
            <person name="Ichinomiya M."/>
            <person name="Sato N."/>
            <person name="Blanc-Mathieu R."/>
            <person name="Endo H."/>
            <person name="Kuwata A."/>
            <person name="Ogata H."/>
        </authorList>
    </citation>
    <scope>NUCLEOTIDE SEQUENCE [LARGE SCALE GENOMIC DNA]</scope>
    <source>
        <strain evidence="3">NIES 3699</strain>
    </source>
</reference>
<proteinExistence type="predicted"/>
<evidence type="ECO:0000313" key="2">
    <source>
        <dbReference type="EMBL" id="GMI00244.1"/>
    </source>
</evidence>
<feature type="compositionally biased region" description="Basic and acidic residues" evidence="1">
    <location>
        <begin position="1122"/>
        <end position="1143"/>
    </location>
</feature>
<evidence type="ECO:0000313" key="3">
    <source>
        <dbReference type="Proteomes" id="UP001165160"/>
    </source>
</evidence>
<dbReference type="Proteomes" id="UP001165160">
    <property type="component" value="Unassembled WGS sequence"/>
</dbReference>
<dbReference type="Gene3D" id="3.80.10.10">
    <property type="entry name" value="Ribonuclease Inhibitor"/>
    <property type="match status" value="1"/>
</dbReference>
<feature type="region of interest" description="Disordered" evidence="1">
    <location>
        <begin position="851"/>
        <end position="873"/>
    </location>
</feature>
<dbReference type="PANTHER" id="PTHR46759:SF2">
    <property type="match status" value="1"/>
</dbReference>
<dbReference type="AlphaFoldDB" id="A0A9W7F453"/>
<accession>A0A9W7F453</accession>
<dbReference type="PROSITE" id="PS51450">
    <property type="entry name" value="LRR"/>
    <property type="match status" value="1"/>
</dbReference>
<feature type="compositionally biased region" description="Gly residues" evidence="1">
    <location>
        <begin position="1050"/>
        <end position="1059"/>
    </location>
</feature>
<dbReference type="PANTHER" id="PTHR46759">
    <property type="entry name" value="LEUCINE-RICH REPEAT-CONTAINING PROTEIN 72"/>
    <property type="match status" value="1"/>
</dbReference>
<feature type="region of interest" description="Disordered" evidence="1">
    <location>
        <begin position="1122"/>
        <end position="1268"/>
    </location>
</feature>
<name>A0A9W7F453_9STRA</name>
<comment type="caution">
    <text evidence="2">The sequence shown here is derived from an EMBL/GenBank/DDBJ whole genome shotgun (WGS) entry which is preliminary data.</text>
</comment>
<keyword evidence="3" id="KW-1185">Reference proteome</keyword>